<dbReference type="EMBL" id="JABSWW010000001">
    <property type="protein sequence ID" value="NRT87418.1"/>
    <property type="molecule type" value="Genomic_DNA"/>
</dbReference>
<keyword evidence="1" id="KW-0472">Membrane</keyword>
<reference evidence="6" key="1">
    <citation type="submission" date="2014-12" db="EMBL/GenBank/DDBJ databases">
        <title>Genome sequence of Clostridium beijerinckii strain 59B.</title>
        <authorList>
            <person name="Little G.T."/>
            <person name="Minton N.P."/>
        </authorList>
    </citation>
    <scope>NUCLEOTIDE SEQUENCE [LARGE SCALE GENOMIC DNA]</scope>
    <source>
        <strain evidence="6">59B</strain>
    </source>
</reference>
<feature type="transmembrane region" description="Helical" evidence="1">
    <location>
        <begin position="45"/>
        <end position="67"/>
    </location>
</feature>
<dbReference type="EMBL" id="LZZI01000108">
    <property type="protein sequence ID" value="OOM57986.1"/>
    <property type="molecule type" value="Genomic_DNA"/>
</dbReference>
<sequence length="82" mass="9705">MEYLYSISTVLSYIFLVLFFIRVFINKKEIDFKSNKIEWQVLASLIILSIVPMANTFLTGSSIYFSILMKHDNFIKLMNREL</sequence>
<keyword evidence="1" id="KW-1133">Transmembrane helix</keyword>
<dbReference type="RefSeq" id="WP_017210548.1">
    <property type="nucleotide sequence ID" value="NZ_CP010086.2"/>
</dbReference>
<dbReference type="Proteomes" id="UP001193748">
    <property type="component" value="Unassembled WGS sequence"/>
</dbReference>
<dbReference type="Proteomes" id="UP000587880">
    <property type="component" value="Unassembled WGS sequence"/>
</dbReference>
<dbReference type="KEGG" id="cbei:LF65_02809"/>
<protein>
    <submittedName>
        <fullName evidence="4">Amino acid transporter</fullName>
    </submittedName>
</protein>
<reference evidence="4" key="6">
    <citation type="journal article" date="2022" name="Nat. Biotechnol.">
        <title>Carbon-negative production of acetone and isopropanol by gas fermentation at industrial pilot scale.</title>
        <authorList>
            <person name="Liew F.E."/>
            <person name="Nogle R."/>
            <person name="Abdalla T."/>
            <person name="Rasor B.J."/>
            <person name="Canter C."/>
            <person name="Jensen R.O."/>
            <person name="Wang L."/>
            <person name="Strutz J."/>
            <person name="Chirania P."/>
            <person name="De Tissera S."/>
            <person name="Mueller A.P."/>
            <person name="Ruan Z."/>
            <person name="Gao A."/>
            <person name="Tran L."/>
            <person name="Engle N.L."/>
            <person name="Bromley J.C."/>
            <person name="Daniell J."/>
            <person name="Conrado R."/>
            <person name="Tschaplinski T.J."/>
            <person name="Giannone R.J."/>
            <person name="Hettich R.L."/>
            <person name="Karim A.S."/>
            <person name="Simpson S.D."/>
            <person name="Brown S.D."/>
            <person name="Leang C."/>
            <person name="Jewett M.C."/>
            <person name="Kopke M."/>
        </authorList>
    </citation>
    <scope>NUCLEOTIDE SEQUENCE</scope>
    <source>
        <strain evidence="4">DJ080</strain>
    </source>
</reference>
<evidence type="ECO:0000313" key="3">
    <source>
        <dbReference type="EMBL" id="NMF05692.1"/>
    </source>
</evidence>
<evidence type="ECO:0000313" key="4">
    <source>
        <dbReference type="EMBL" id="NRT87418.1"/>
    </source>
</evidence>
<dbReference type="Proteomes" id="UP000190973">
    <property type="component" value="Unassembled WGS sequence"/>
</dbReference>
<proteinExistence type="predicted"/>
<dbReference type="OrthoDB" id="1933843at2"/>
<feature type="transmembrane region" description="Helical" evidence="1">
    <location>
        <begin position="6"/>
        <end position="25"/>
    </location>
</feature>
<gene>
    <name evidence="4" type="ORF">B0H41_001097</name>
    <name evidence="5" type="ORF">CLBCK_41250</name>
    <name evidence="3" type="ORF">HF849_13240</name>
    <name evidence="2" type="ORF">LF65_02809</name>
</gene>
<evidence type="ECO:0000313" key="5">
    <source>
        <dbReference type="EMBL" id="OOM57986.1"/>
    </source>
</evidence>
<accession>A0A0B5QMY4</accession>
<evidence type="ECO:0000313" key="2">
    <source>
        <dbReference type="EMBL" id="AJG99382.1"/>
    </source>
</evidence>
<reference evidence="5 7" key="3">
    <citation type="submission" date="2016-05" db="EMBL/GenBank/DDBJ databases">
        <title>Microbial solvent formation.</title>
        <authorList>
            <person name="Poehlein A."/>
            <person name="Montoya Solano J.D."/>
            <person name="Flitsch S."/>
            <person name="Krabben P."/>
            <person name="Duerre P."/>
            <person name="Daniel R."/>
        </authorList>
    </citation>
    <scope>NUCLEOTIDE SEQUENCE [LARGE SCALE GENOMIC DNA]</scope>
    <source>
        <strain evidence="5 7">DSM 53</strain>
    </source>
</reference>
<reference evidence="3 8" key="4">
    <citation type="submission" date="2020-04" db="EMBL/GenBank/DDBJ databases">
        <authorList>
            <person name="Hitch T.C.A."/>
            <person name="Wylensek D."/>
            <person name="Clavel T."/>
        </authorList>
    </citation>
    <scope>NUCLEOTIDE SEQUENCE [LARGE SCALE GENOMIC DNA]</scope>
    <source>
        <strain evidence="3 8">WB01_NA02</strain>
    </source>
</reference>
<organism evidence="2 6">
    <name type="scientific">Clostridium beijerinckii</name>
    <name type="common">Clostridium MP</name>
    <dbReference type="NCBI Taxonomy" id="1520"/>
    <lineage>
        <taxon>Bacteria</taxon>
        <taxon>Bacillati</taxon>
        <taxon>Bacillota</taxon>
        <taxon>Clostridia</taxon>
        <taxon>Eubacteriales</taxon>
        <taxon>Clostridiaceae</taxon>
        <taxon>Clostridium</taxon>
    </lineage>
</organism>
<name>A0A0B5QMY4_CLOBE</name>
<dbReference type="EMBL" id="CP010086">
    <property type="protein sequence ID" value="AJG99382.1"/>
    <property type="molecule type" value="Genomic_DNA"/>
</dbReference>
<evidence type="ECO:0000313" key="6">
    <source>
        <dbReference type="Proteomes" id="UP000031866"/>
    </source>
</evidence>
<evidence type="ECO:0000256" key="1">
    <source>
        <dbReference type="SAM" id="Phobius"/>
    </source>
</evidence>
<dbReference type="EMBL" id="JABAGD010000022">
    <property type="protein sequence ID" value="NMF05692.1"/>
    <property type="molecule type" value="Genomic_DNA"/>
</dbReference>
<keyword evidence="1" id="KW-0812">Transmembrane</keyword>
<dbReference type="Proteomes" id="UP000031866">
    <property type="component" value="Chromosome"/>
</dbReference>
<dbReference type="AlphaFoldDB" id="A0A0B5QMY4"/>
<reference evidence="4" key="5">
    <citation type="submission" date="2020-05" db="EMBL/GenBank/DDBJ databases">
        <authorList>
            <person name="Brown S."/>
            <person name="Huntemann M."/>
            <person name="Clum A."/>
            <person name="Spunde A."/>
            <person name="Palaniappan K."/>
            <person name="Ritter S."/>
            <person name="Mikhailova N."/>
            <person name="Chen I.-M."/>
            <person name="Stamatis D."/>
            <person name="Reddy T."/>
            <person name="O'Malley R."/>
            <person name="Daum C."/>
            <person name="Shapiro N."/>
            <person name="Ivanova N."/>
            <person name="Kyrpides N."/>
            <person name="Woyke T."/>
        </authorList>
    </citation>
    <scope>NUCLEOTIDE SEQUENCE</scope>
    <source>
        <strain evidence="4">DJ080</strain>
    </source>
</reference>
<reference evidence="2" key="2">
    <citation type="submission" date="2016-02" db="EMBL/GenBank/DDBJ databases">
        <title>Genome sequence of Clostridium beijerinckii strain 59B.</title>
        <authorList>
            <person name="Little G.T."/>
            <person name="Minton N.P."/>
        </authorList>
    </citation>
    <scope>NUCLEOTIDE SEQUENCE</scope>
    <source>
        <strain evidence="2">NCIMB 14988</strain>
    </source>
</reference>
<evidence type="ECO:0000313" key="8">
    <source>
        <dbReference type="Proteomes" id="UP000587880"/>
    </source>
</evidence>
<evidence type="ECO:0000313" key="7">
    <source>
        <dbReference type="Proteomes" id="UP000190973"/>
    </source>
</evidence>